<name>A0ABR1M8I0_9PEZI</name>
<dbReference type="Proteomes" id="UP001365128">
    <property type="component" value="Unassembled WGS sequence"/>
</dbReference>
<organism evidence="1 2">
    <name type="scientific">Phyllosticta citricarpa</name>
    <dbReference type="NCBI Taxonomy" id="55181"/>
    <lineage>
        <taxon>Eukaryota</taxon>
        <taxon>Fungi</taxon>
        <taxon>Dikarya</taxon>
        <taxon>Ascomycota</taxon>
        <taxon>Pezizomycotina</taxon>
        <taxon>Dothideomycetes</taxon>
        <taxon>Dothideomycetes incertae sedis</taxon>
        <taxon>Botryosphaeriales</taxon>
        <taxon>Phyllostictaceae</taxon>
        <taxon>Phyllosticta</taxon>
    </lineage>
</organism>
<proteinExistence type="predicted"/>
<keyword evidence="2" id="KW-1185">Reference proteome</keyword>
<reference evidence="1 2" key="1">
    <citation type="submission" date="2024-04" db="EMBL/GenBank/DDBJ databases">
        <title>Phyllosticta paracitricarpa is synonymous to the EU quarantine fungus P. citricarpa based on phylogenomic analyses.</title>
        <authorList>
            <consortium name="Lawrence Berkeley National Laboratory"/>
            <person name="Van Ingen-Buijs V.A."/>
            <person name="Van Westerhoven A.C."/>
            <person name="Haridas S."/>
            <person name="Skiadas P."/>
            <person name="Martin F."/>
            <person name="Groenewald J.Z."/>
            <person name="Crous P.W."/>
            <person name="Seidl M.F."/>
        </authorList>
    </citation>
    <scope>NUCLEOTIDE SEQUENCE [LARGE SCALE GENOMIC DNA]</scope>
    <source>
        <strain evidence="1 2">CBS 122670</strain>
    </source>
</reference>
<comment type="caution">
    <text evidence="1">The sequence shown here is derived from an EMBL/GenBank/DDBJ whole genome shotgun (WGS) entry which is preliminary data.</text>
</comment>
<evidence type="ECO:0000313" key="2">
    <source>
        <dbReference type="Proteomes" id="UP001365128"/>
    </source>
</evidence>
<protein>
    <submittedName>
        <fullName evidence="1">Uncharacterized protein</fullName>
    </submittedName>
</protein>
<sequence length="963" mass="108343">MIANSRSTKHISEIEKSSWTYVGNARYKLKQQLVDLYWDGVRQELENILFTLKKLQEPRYDSIWKEKDAVDVDGLYGFETFIGQVYERSRAFYRAPYARSTKSWEVKDRLMSTYEDGIYLKLESLETEHFSDKLRAGIKASVRRAAESNRLDPTERLAKMLLRSAGFLDIEKIIEHRPVLSNFDFWKRPTVPQMSRVELTEDQKPTFRPRECAMPKCGQIVHGSMFVRLHGNQQTCICEQCYRQKHYGDKSFVKVPKHCVFSESIDAETSRRMCKCPEVPHLDQKGNPRELFPVNPREKHIEAGPNTCELLRLNERLARAKYATMTEQPGRKKTAIIKKFLDIRPRKDVKEFLEPQKKGKDDEWIDMLEDDSGVSMPSSTYGVAEEDEGDDDIPFYLRHYTRKYPFGNVHMALRVGPLVIENGVRNTKSGALVSLRDPPRLLTTIKPRPQKMLAISSKDGRPVYSQLNNSQSQPKRIKAIMKQVVGWPFAKASRSKDEHRFIREFVRASQLERLDDPSLSKAEQQRSLEQVLDYLVDQLEELLEERLDFYMGDLAMRLAHPQTPILWDARHNNCQKFCDSLISERAFLPLVNSRRWSKSPNDQNLPLYLMSFVCRPGAYVKVPIRTKFDVPNGLTEEYLLKFRYGLHEESDIVDSLQEYWHDWGAFGSHPYRFQDLFPWDCSEAFGRHPVSCSRCNISKHVWAFPFDSWSIISLHLARDRCLYAAHNPDGSVKPLSDDEWVRNRLLLLQAEDALTAGAVAMAGNGGFQKATKWLHEQPHPHTDRLKLGGIHRAQPWSSFFNKGAYNHFFVAEWAHLRREDQLVAYEMLRDFRMEMVEVGVTPEDVRRQRRGNHDGNNLNSNTSSGCGGAVAPACAVPCASVAAVGDASGGTSGGTCVGAGANSNSLSCISGFCTSVASATGDTSGLCGSGNCGSAACGSGPGGCGGGGGGCGGGGGGCGGGGS</sequence>
<evidence type="ECO:0000313" key="1">
    <source>
        <dbReference type="EMBL" id="KAK7543452.1"/>
    </source>
</evidence>
<gene>
    <name evidence="1" type="ORF">IWX46DRAFT_146640</name>
</gene>
<accession>A0ABR1M8I0</accession>
<dbReference type="EMBL" id="JBBPDW010000020">
    <property type="protein sequence ID" value="KAK7543452.1"/>
    <property type="molecule type" value="Genomic_DNA"/>
</dbReference>